<dbReference type="EMBL" id="JALZ01000004">
    <property type="protein sequence ID" value="ETX15694.1"/>
    <property type="molecule type" value="Genomic_DNA"/>
</dbReference>
<dbReference type="AlphaFoldDB" id="X7EHV7"/>
<sequence>MIGLIVQPNQRDGCSAAGGEPRSMSLPSAGPDTGEEEPAMPRPPRSPVDRTRAESSSEANAQGDPGVVVPFPKARVAVAPALSRAALEELAFSALLTVSARHREA</sequence>
<evidence type="ECO:0000313" key="2">
    <source>
        <dbReference type="EMBL" id="ETX15694.1"/>
    </source>
</evidence>
<dbReference type="Proteomes" id="UP000022447">
    <property type="component" value="Unassembled WGS sequence"/>
</dbReference>
<gene>
    <name evidence="2" type="ORF">OCH239_14250</name>
</gene>
<protein>
    <submittedName>
        <fullName evidence="2">Uncharacterized protein</fullName>
    </submittedName>
</protein>
<organism evidence="2 3">
    <name type="scientific">Roseivivax halodurans JCM 10272</name>
    <dbReference type="NCBI Taxonomy" id="1449350"/>
    <lineage>
        <taxon>Bacteria</taxon>
        <taxon>Pseudomonadati</taxon>
        <taxon>Pseudomonadota</taxon>
        <taxon>Alphaproteobacteria</taxon>
        <taxon>Rhodobacterales</taxon>
        <taxon>Roseobacteraceae</taxon>
        <taxon>Roseivivax</taxon>
    </lineage>
</organism>
<reference evidence="2 3" key="1">
    <citation type="submission" date="2014-01" db="EMBL/GenBank/DDBJ databases">
        <title>Roseivivax halodurans JCM 10272 Genome Sequencing.</title>
        <authorList>
            <person name="Lai Q."/>
            <person name="Li G."/>
            <person name="Shao Z."/>
        </authorList>
    </citation>
    <scope>NUCLEOTIDE SEQUENCE [LARGE SCALE GENOMIC DNA]</scope>
    <source>
        <strain evidence="2 3">JCM 10272</strain>
    </source>
</reference>
<name>X7EHV7_9RHOB</name>
<evidence type="ECO:0000313" key="3">
    <source>
        <dbReference type="Proteomes" id="UP000022447"/>
    </source>
</evidence>
<evidence type="ECO:0000256" key="1">
    <source>
        <dbReference type="SAM" id="MobiDB-lite"/>
    </source>
</evidence>
<feature type="region of interest" description="Disordered" evidence="1">
    <location>
        <begin position="1"/>
        <end position="69"/>
    </location>
</feature>
<proteinExistence type="predicted"/>
<accession>X7EHV7</accession>
<comment type="caution">
    <text evidence="2">The sequence shown here is derived from an EMBL/GenBank/DDBJ whole genome shotgun (WGS) entry which is preliminary data.</text>
</comment>
<keyword evidence="3" id="KW-1185">Reference proteome</keyword>